<dbReference type="Proteomes" id="UP000256424">
    <property type="component" value="Unassembled WGS sequence"/>
</dbReference>
<feature type="region of interest" description="Disordered" evidence="1">
    <location>
        <begin position="59"/>
        <end position="81"/>
    </location>
</feature>
<comment type="caution">
    <text evidence="2">The sequence shown here is derived from an EMBL/GenBank/DDBJ whole genome shotgun (WGS) entry which is preliminary data.</text>
</comment>
<evidence type="ECO:0000313" key="2">
    <source>
        <dbReference type="EMBL" id="RDU70414.1"/>
    </source>
</evidence>
<organism evidence="2 3">
    <name type="scientific">Helicobacter aurati</name>
    <dbReference type="NCBI Taxonomy" id="137778"/>
    <lineage>
        <taxon>Bacteria</taxon>
        <taxon>Pseudomonadati</taxon>
        <taxon>Campylobacterota</taxon>
        <taxon>Epsilonproteobacteria</taxon>
        <taxon>Campylobacterales</taxon>
        <taxon>Helicobacteraceae</taxon>
        <taxon>Helicobacter</taxon>
    </lineage>
</organism>
<dbReference type="AlphaFoldDB" id="A0A3D8J0P5"/>
<protein>
    <submittedName>
        <fullName evidence="2">Uncharacterized protein</fullName>
    </submittedName>
</protein>
<gene>
    <name evidence="2" type="ORF">CQA66_08375</name>
</gene>
<sequence>MFKIKILDKVGLKIPTILNTITLKGNKETILSDSEYQAIKDNQIFKDMINNKVIIIEHENIKNNDNENTDKKRGRPKQEKD</sequence>
<evidence type="ECO:0000256" key="1">
    <source>
        <dbReference type="SAM" id="MobiDB-lite"/>
    </source>
</evidence>
<proteinExistence type="predicted"/>
<reference evidence="2 3" key="1">
    <citation type="submission" date="2018-04" db="EMBL/GenBank/DDBJ databases">
        <title>Novel Campyloabacter and Helicobacter Species and Strains.</title>
        <authorList>
            <person name="Mannion A.J."/>
            <person name="Shen Z."/>
            <person name="Fox J.G."/>
        </authorList>
    </citation>
    <scope>NUCLEOTIDE SEQUENCE [LARGE SCALE GENOMIC DNA]</scope>
    <source>
        <strain evidence="2 3">MIT 97-5075</strain>
    </source>
</reference>
<accession>A0A3D8J0P5</accession>
<dbReference type="RefSeq" id="WP_115582633.1">
    <property type="nucleotide sequence ID" value="NZ_NXLW01000020.1"/>
</dbReference>
<dbReference type="EMBL" id="NXLW01000020">
    <property type="protein sequence ID" value="RDU70414.1"/>
    <property type="molecule type" value="Genomic_DNA"/>
</dbReference>
<name>A0A3D8J0P5_9HELI</name>
<evidence type="ECO:0000313" key="3">
    <source>
        <dbReference type="Proteomes" id="UP000256424"/>
    </source>
</evidence>
<keyword evidence="3" id="KW-1185">Reference proteome</keyword>